<accession>A0A1M7Z013</accession>
<keyword evidence="1" id="KW-0472">Membrane</keyword>
<feature type="transmembrane region" description="Helical" evidence="1">
    <location>
        <begin position="17"/>
        <end position="37"/>
    </location>
</feature>
<gene>
    <name evidence="2" type="ORF">VQ7734_03816</name>
</gene>
<evidence type="ECO:0000313" key="3">
    <source>
        <dbReference type="Proteomes" id="UP000184600"/>
    </source>
</evidence>
<dbReference type="InterPro" id="IPR010398">
    <property type="entry name" value="DUF997"/>
</dbReference>
<evidence type="ECO:0000256" key="1">
    <source>
        <dbReference type="SAM" id="Phobius"/>
    </source>
</evidence>
<proteinExistence type="predicted"/>
<dbReference type="PANTHER" id="PTHR39174:SF1">
    <property type="entry name" value="INNER MEMBRANE PROTEIN"/>
    <property type="match status" value="1"/>
</dbReference>
<reference evidence="3" key="1">
    <citation type="submission" date="2016-12" db="EMBL/GenBank/DDBJ databases">
        <authorList>
            <person name="Rodrigo-Torres L."/>
            <person name="Arahal R.D."/>
            <person name="Lucena T."/>
        </authorList>
    </citation>
    <scope>NUCLEOTIDE SEQUENCE [LARGE SCALE GENOMIC DNA]</scope>
</reference>
<keyword evidence="1" id="KW-0812">Transmembrane</keyword>
<evidence type="ECO:0008006" key="4">
    <source>
        <dbReference type="Google" id="ProtNLM"/>
    </source>
</evidence>
<organism evidence="2 3">
    <name type="scientific">Vibrio quintilis</name>
    <dbReference type="NCBI Taxonomy" id="1117707"/>
    <lineage>
        <taxon>Bacteria</taxon>
        <taxon>Pseudomonadati</taxon>
        <taxon>Pseudomonadota</taxon>
        <taxon>Gammaproteobacteria</taxon>
        <taxon>Vibrionales</taxon>
        <taxon>Vibrionaceae</taxon>
        <taxon>Vibrio</taxon>
    </lineage>
</organism>
<dbReference type="AlphaFoldDB" id="A0A1M7Z013"/>
<dbReference type="STRING" id="1117707.VQ7734_03816"/>
<evidence type="ECO:0000313" key="2">
    <source>
        <dbReference type="EMBL" id="SHO58046.1"/>
    </source>
</evidence>
<keyword evidence="1" id="KW-1133">Transmembrane helix</keyword>
<protein>
    <recommendedName>
        <fullName evidence="4">Membrane protein YhdT</fullName>
    </recommendedName>
</protein>
<dbReference type="EMBL" id="FRFG01000053">
    <property type="protein sequence ID" value="SHO58046.1"/>
    <property type="molecule type" value="Genomic_DNA"/>
</dbReference>
<dbReference type="PANTHER" id="PTHR39174">
    <property type="entry name" value="INNER MEMBRANE PROTEIN-RELATED"/>
    <property type="match status" value="1"/>
</dbReference>
<feature type="transmembrane region" description="Helical" evidence="1">
    <location>
        <begin position="49"/>
        <end position="75"/>
    </location>
</feature>
<sequence length="93" mass="10976">MQKRTEIYHQSHKEARWALVLAILYFIWWYVSAYGFAPAPGDQQLPRLIFGLPVWFLLSCIIGPVLFTLLCFLMVKFFYRDVPLDIQDDAPHE</sequence>
<dbReference type="Pfam" id="PF06196">
    <property type="entry name" value="DUF997"/>
    <property type="match status" value="1"/>
</dbReference>
<dbReference type="RefSeq" id="WP_073585496.1">
    <property type="nucleotide sequence ID" value="NZ_AP024897.1"/>
</dbReference>
<name>A0A1M7Z013_9VIBR</name>
<dbReference type="Proteomes" id="UP000184600">
    <property type="component" value="Unassembled WGS sequence"/>
</dbReference>
<keyword evidence="3" id="KW-1185">Reference proteome</keyword>
<dbReference type="OrthoDB" id="7062456at2"/>